<dbReference type="Proteomes" id="UP001359559">
    <property type="component" value="Unassembled WGS sequence"/>
</dbReference>
<comment type="caution">
    <text evidence="1">The sequence shown here is derived from an EMBL/GenBank/DDBJ whole genome shotgun (WGS) entry which is preliminary data.</text>
</comment>
<name>A0AAN9PD11_CLITE</name>
<proteinExistence type="predicted"/>
<evidence type="ECO:0000313" key="2">
    <source>
        <dbReference type="Proteomes" id="UP001359559"/>
    </source>
</evidence>
<protein>
    <submittedName>
        <fullName evidence="1">Uncharacterized protein</fullName>
    </submittedName>
</protein>
<gene>
    <name evidence="1" type="ORF">RJT34_16639</name>
</gene>
<accession>A0AAN9PD11</accession>
<dbReference type="EMBL" id="JAYKXN010000004">
    <property type="protein sequence ID" value="KAK7293766.1"/>
    <property type="molecule type" value="Genomic_DNA"/>
</dbReference>
<keyword evidence="2" id="KW-1185">Reference proteome</keyword>
<reference evidence="1 2" key="1">
    <citation type="submission" date="2024-01" db="EMBL/GenBank/DDBJ databases">
        <title>The genomes of 5 underutilized Papilionoideae crops provide insights into root nodulation and disease resistance.</title>
        <authorList>
            <person name="Yuan L."/>
        </authorList>
    </citation>
    <scope>NUCLEOTIDE SEQUENCE [LARGE SCALE GENOMIC DNA]</scope>
    <source>
        <strain evidence="1">LY-2023</strain>
        <tissue evidence="1">Leaf</tissue>
    </source>
</reference>
<dbReference type="AlphaFoldDB" id="A0AAN9PD11"/>
<organism evidence="1 2">
    <name type="scientific">Clitoria ternatea</name>
    <name type="common">Butterfly pea</name>
    <dbReference type="NCBI Taxonomy" id="43366"/>
    <lineage>
        <taxon>Eukaryota</taxon>
        <taxon>Viridiplantae</taxon>
        <taxon>Streptophyta</taxon>
        <taxon>Embryophyta</taxon>
        <taxon>Tracheophyta</taxon>
        <taxon>Spermatophyta</taxon>
        <taxon>Magnoliopsida</taxon>
        <taxon>eudicotyledons</taxon>
        <taxon>Gunneridae</taxon>
        <taxon>Pentapetalae</taxon>
        <taxon>rosids</taxon>
        <taxon>fabids</taxon>
        <taxon>Fabales</taxon>
        <taxon>Fabaceae</taxon>
        <taxon>Papilionoideae</taxon>
        <taxon>50 kb inversion clade</taxon>
        <taxon>NPAAA clade</taxon>
        <taxon>indigoferoid/millettioid clade</taxon>
        <taxon>Phaseoleae</taxon>
        <taxon>Clitoria</taxon>
    </lineage>
</organism>
<sequence length="153" mass="16561">MRATTPPIIFLIFQNVTTNITLEKKIKAHCHHHWPTTSSPSVLPLPCSTLHRNYTMNTITQLYSSLFIHGFLTLLLFHRPHSHHNNFIAPPLSPASALMDLLRGCTLKPPAMVVGLGFEGCVLGLGMMDVDGGDLIGVRVVGLSGAREAVGGS</sequence>
<evidence type="ECO:0000313" key="1">
    <source>
        <dbReference type="EMBL" id="KAK7293766.1"/>
    </source>
</evidence>